<accession>A0A974D640</accession>
<protein>
    <submittedName>
        <fullName evidence="1">Uncharacterized protein</fullName>
    </submittedName>
</protein>
<evidence type="ECO:0000313" key="1">
    <source>
        <dbReference type="EMBL" id="OCT84825.1"/>
    </source>
</evidence>
<reference evidence="2" key="1">
    <citation type="journal article" date="2016" name="Nature">
        <title>Genome evolution in the allotetraploid frog Xenopus laevis.</title>
        <authorList>
            <person name="Session A.M."/>
            <person name="Uno Y."/>
            <person name="Kwon T."/>
            <person name="Chapman J.A."/>
            <person name="Toyoda A."/>
            <person name="Takahashi S."/>
            <person name="Fukui A."/>
            <person name="Hikosaka A."/>
            <person name="Suzuki A."/>
            <person name="Kondo M."/>
            <person name="van Heeringen S.J."/>
            <person name="Quigley I."/>
            <person name="Heinz S."/>
            <person name="Ogino H."/>
            <person name="Ochi H."/>
            <person name="Hellsten U."/>
            <person name="Lyons J.B."/>
            <person name="Simakov O."/>
            <person name="Putnam N."/>
            <person name="Stites J."/>
            <person name="Kuroki Y."/>
            <person name="Tanaka T."/>
            <person name="Michiue T."/>
            <person name="Watanabe M."/>
            <person name="Bogdanovic O."/>
            <person name="Lister R."/>
            <person name="Georgiou G."/>
            <person name="Paranjpe S.S."/>
            <person name="van Kruijsbergen I."/>
            <person name="Shu S."/>
            <person name="Carlson J."/>
            <person name="Kinoshita T."/>
            <person name="Ohta Y."/>
            <person name="Mawaribuchi S."/>
            <person name="Jenkins J."/>
            <person name="Grimwood J."/>
            <person name="Schmutz J."/>
            <person name="Mitros T."/>
            <person name="Mozaffari S.V."/>
            <person name="Suzuki Y."/>
            <person name="Haramoto Y."/>
            <person name="Yamamoto T.S."/>
            <person name="Takagi C."/>
            <person name="Heald R."/>
            <person name="Miller K."/>
            <person name="Haudenschild C."/>
            <person name="Kitzman J."/>
            <person name="Nakayama T."/>
            <person name="Izutsu Y."/>
            <person name="Robert J."/>
            <person name="Fortriede J."/>
            <person name="Burns K."/>
            <person name="Lotay V."/>
            <person name="Karimi K."/>
            <person name="Yasuoka Y."/>
            <person name="Dichmann D.S."/>
            <person name="Flajnik M.F."/>
            <person name="Houston D.W."/>
            <person name="Shendure J."/>
            <person name="DuPasquier L."/>
            <person name="Vize P.D."/>
            <person name="Zorn A.M."/>
            <person name="Ito M."/>
            <person name="Marcotte E.M."/>
            <person name="Wallingford J.B."/>
            <person name="Ito Y."/>
            <person name="Asashima M."/>
            <person name="Ueno N."/>
            <person name="Matsuda Y."/>
            <person name="Veenstra G.J."/>
            <person name="Fujiyama A."/>
            <person name="Harland R.M."/>
            <person name="Taira M."/>
            <person name="Rokhsar D.S."/>
        </authorList>
    </citation>
    <scope>NUCLEOTIDE SEQUENCE [LARGE SCALE GENOMIC DNA]</scope>
    <source>
        <strain evidence="2">J</strain>
    </source>
</reference>
<dbReference type="EMBL" id="CM004472">
    <property type="protein sequence ID" value="OCT84825.1"/>
    <property type="molecule type" value="Genomic_DNA"/>
</dbReference>
<evidence type="ECO:0000313" key="2">
    <source>
        <dbReference type="Proteomes" id="UP000694892"/>
    </source>
</evidence>
<dbReference type="OMA" id="ITTYQDW"/>
<gene>
    <name evidence="1" type="ORF">XELAEV_18022982mg</name>
</gene>
<dbReference type="PANTHER" id="PTHR40141:SF2">
    <property type="entry name" value="3',5'-CYCLIC-AMP PHOSPHODIESTERASE"/>
    <property type="match status" value="1"/>
</dbReference>
<dbReference type="Proteomes" id="UP000694892">
    <property type="component" value="Chromosome 4L"/>
</dbReference>
<sequence length="104" mass="11766">MKKSRSVTTVKAEDNANNFTEFCLSKSYSSYGYSMGIDLWKGKRFCSGTLQLPPLHHRQVRRAKTPDYIHRPTTLPLLLPPMIAVTPVEKDRNSDLEGIQVKAS</sequence>
<proteinExistence type="predicted"/>
<organism evidence="1 2">
    <name type="scientific">Xenopus laevis</name>
    <name type="common">African clawed frog</name>
    <dbReference type="NCBI Taxonomy" id="8355"/>
    <lineage>
        <taxon>Eukaryota</taxon>
        <taxon>Metazoa</taxon>
        <taxon>Chordata</taxon>
        <taxon>Craniata</taxon>
        <taxon>Vertebrata</taxon>
        <taxon>Euteleostomi</taxon>
        <taxon>Amphibia</taxon>
        <taxon>Batrachia</taxon>
        <taxon>Anura</taxon>
        <taxon>Pipoidea</taxon>
        <taxon>Pipidae</taxon>
        <taxon>Xenopodinae</taxon>
        <taxon>Xenopus</taxon>
        <taxon>Xenopus</taxon>
    </lineage>
</organism>
<dbReference type="AlphaFoldDB" id="A0A974D640"/>
<name>A0A974D640_XENLA</name>
<dbReference type="PANTHER" id="PTHR40141">
    <property type="entry name" value="3',5'-CYCLIC-AMP PHOSPHODIESTERASE-RELATED"/>
    <property type="match status" value="1"/>
</dbReference>